<dbReference type="Proteomes" id="UP001162131">
    <property type="component" value="Unassembled WGS sequence"/>
</dbReference>
<evidence type="ECO:0000313" key="1">
    <source>
        <dbReference type="EMBL" id="CAG9325541.1"/>
    </source>
</evidence>
<dbReference type="EMBL" id="CAJZBQ010000038">
    <property type="protein sequence ID" value="CAG9325541.1"/>
    <property type="molecule type" value="Genomic_DNA"/>
</dbReference>
<dbReference type="AlphaFoldDB" id="A0AAU9JE40"/>
<protein>
    <submittedName>
        <fullName evidence="1">Uncharacterized protein</fullName>
    </submittedName>
</protein>
<accession>A0AAU9JE40</accession>
<gene>
    <name evidence="1" type="ORF">BSTOLATCC_MIC38793</name>
</gene>
<keyword evidence="2" id="KW-1185">Reference proteome</keyword>
<proteinExistence type="predicted"/>
<reference evidence="1" key="1">
    <citation type="submission" date="2021-09" db="EMBL/GenBank/DDBJ databases">
        <authorList>
            <consortium name="AG Swart"/>
            <person name="Singh M."/>
            <person name="Singh A."/>
            <person name="Seah K."/>
            <person name="Emmerich C."/>
        </authorList>
    </citation>
    <scope>NUCLEOTIDE SEQUENCE</scope>
    <source>
        <strain evidence="1">ATCC30299</strain>
    </source>
</reference>
<name>A0AAU9JE40_9CILI</name>
<sequence length="98" mass="11059">MMHTGLQSHQASWGRLNPPLDKSFGGQCFKRGDCSFEYLSYPSFAKIASFAFEHTYYDRDKFPTDTSVLSVSLGYSDCTDISTTVSKITWTFMEATSQ</sequence>
<organism evidence="1 2">
    <name type="scientific">Blepharisma stoltei</name>
    <dbReference type="NCBI Taxonomy" id="1481888"/>
    <lineage>
        <taxon>Eukaryota</taxon>
        <taxon>Sar</taxon>
        <taxon>Alveolata</taxon>
        <taxon>Ciliophora</taxon>
        <taxon>Postciliodesmatophora</taxon>
        <taxon>Heterotrichea</taxon>
        <taxon>Heterotrichida</taxon>
        <taxon>Blepharismidae</taxon>
        <taxon>Blepharisma</taxon>
    </lineage>
</organism>
<evidence type="ECO:0000313" key="2">
    <source>
        <dbReference type="Proteomes" id="UP001162131"/>
    </source>
</evidence>
<comment type="caution">
    <text evidence="1">The sequence shown here is derived from an EMBL/GenBank/DDBJ whole genome shotgun (WGS) entry which is preliminary data.</text>
</comment>